<organism evidence="1 2">
    <name type="scientific">Rhododendron molle</name>
    <name type="common">Chinese azalea</name>
    <name type="synonym">Azalea mollis</name>
    <dbReference type="NCBI Taxonomy" id="49168"/>
    <lineage>
        <taxon>Eukaryota</taxon>
        <taxon>Viridiplantae</taxon>
        <taxon>Streptophyta</taxon>
        <taxon>Embryophyta</taxon>
        <taxon>Tracheophyta</taxon>
        <taxon>Spermatophyta</taxon>
        <taxon>Magnoliopsida</taxon>
        <taxon>eudicotyledons</taxon>
        <taxon>Gunneridae</taxon>
        <taxon>Pentapetalae</taxon>
        <taxon>asterids</taxon>
        <taxon>Ericales</taxon>
        <taxon>Ericaceae</taxon>
        <taxon>Ericoideae</taxon>
        <taxon>Rhodoreae</taxon>
        <taxon>Rhododendron</taxon>
    </lineage>
</organism>
<dbReference type="Proteomes" id="UP001062846">
    <property type="component" value="Chromosome 3"/>
</dbReference>
<dbReference type="EMBL" id="CM046390">
    <property type="protein sequence ID" value="KAI8565123.1"/>
    <property type="molecule type" value="Genomic_DNA"/>
</dbReference>
<evidence type="ECO:0000313" key="2">
    <source>
        <dbReference type="Proteomes" id="UP001062846"/>
    </source>
</evidence>
<name>A0ACC0PJZ3_RHOML</name>
<sequence length="518" mass="59931">MELPRRSYAEVLTSAWPSGHRLQMDIPEEIVVEILSCLPIRSLLRLRCVSKAWRSAISDPKFTLSSPNYRQIASRSSDDTLHSINRREASSRDLILKPMIRNNKNFNNICFRNNFNILGSCKGLLLVSQYADLFLWNPSTGECAKMLSLVADGSEDYYVIASSGLCYDSLTDDYKAVMVNGGLATIVSFKRRNWTTKTCLSRGDDGEVWNSGPLVNAKLHWMIAHYGEGNMDFPTNWIVCFDPLTDEFVELPMPPNNGNMIVMGLGVLDGCLCVTRCVCESGDEVEPIFFEVLVMKEYCVEEPWTSIFIMSKNFMRVPSPHWDYRLDLYGTLIPFCFTTSGEVLIMVDRELLLYNPNEMSQRRIRIPINHFPVWGLGEVSYTQSLSSPATYAQKEDWIVEGFDALNLVEHIWRCDSLRSYGDWDCYNFIDEEDDKGSIEEENNWVWKGFWKKDENQEKFCRKHKARLHYLLAKQKEQEVQHRTVTKSKIRTTKNQKKKQRNNLEALDLHKQVLDFFVK</sequence>
<accession>A0ACC0PJZ3</accession>
<keyword evidence="2" id="KW-1185">Reference proteome</keyword>
<proteinExistence type="predicted"/>
<protein>
    <submittedName>
        <fullName evidence="1">Uncharacterized protein</fullName>
    </submittedName>
</protein>
<reference evidence="1" key="1">
    <citation type="submission" date="2022-02" db="EMBL/GenBank/DDBJ databases">
        <title>Plant Genome Project.</title>
        <authorList>
            <person name="Zhang R.-G."/>
        </authorList>
    </citation>
    <scope>NUCLEOTIDE SEQUENCE</scope>
    <source>
        <strain evidence="1">AT1</strain>
    </source>
</reference>
<gene>
    <name evidence="1" type="ORF">RHMOL_Rhmol03G0236300</name>
</gene>
<comment type="caution">
    <text evidence="1">The sequence shown here is derived from an EMBL/GenBank/DDBJ whole genome shotgun (WGS) entry which is preliminary data.</text>
</comment>
<evidence type="ECO:0000313" key="1">
    <source>
        <dbReference type="EMBL" id="KAI8565123.1"/>
    </source>
</evidence>